<protein>
    <recommendedName>
        <fullName evidence="4">Secreted protein</fullName>
    </recommendedName>
</protein>
<evidence type="ECO:0000313" key="2">
    <source>
        <dbReference type="EMBL" id="CAB0034302.1"/>
    </source>
</evidence>
<dbReference type="AlphaFoldDB" id="A0A6H5IC96"/>
<accession>A0A6H5IC96</accession>
<sequence length="98" mass="11266">MHACFAMITMMMMMTMRIVSAHNTRGTAHRRRWFLYPQFFMHLLFIMLTQTLLQGGLFDLFADEVVPSVAALPYQANLVAQDRQVADEADRRHSSAST</sequence>
<feature type="chain" id="PRO_5041705154" description="Secreted protein" evidence="1">
    <location>
        <begin position="22"/>
        <end position="98"/>
    </location>
</feature>
<evidence type="ECO:0000313" key="3">
    <source>
        <dbReference type="Proteomes" id="UP000479190"/>
    </source>
</evidence>
<feature type="signal peptide" evidence="1">
    <location>
        <begin position="1"/>
        <end position="21"/>
    </location>
</feature>
<dbReference type="EMBL" id="CADCXV010000739">
    <property type="protein sequence ID" value="CAB0034302.1"/>
    <property type="molecule type" value="Genomic_DNA"/>
</dbReference>
<keyword evidence="1" id="KW-0732">Signal</keyword>
<proteinExistence type="predicted"/>
<evidence type="ECO:0000256" key="1">
    <source>
        <dbReference type="SAM" id="SignalP"/>
    </source>
</evidence>
<evidence type="ECO:0008006" key="4">
    <source>
        <dbReference type="Google" id="ProtNLM"/>
    </source>
</evidence>
<name>A0A6H5IC96_9HYME</name>
<gene>
    <name evidence="2" type="ORF">TBRA_LOCUS6200</name>
</gene>
<organism evidence="2 3">
    <name type="scientific">Trichogramma brassicae</name>
    <dbReference type="NCBI Taxonomy" id="86971"/>
    <lineage>
        <taxon>Eukaryota</taxon>
        <taxon>Metazoa</taxon>
        <taxon>Ecdysozoa</taxon>
        <taxon>Arthropoda</taxon>
        <taxon>Hexapoda</taxon>
        <taxon>Insecta</taxon>
        <taxon>Pterygota</taxon>
        <taxon>Neoptera</taxon>
        <taxon>Endopterygota</taxon>
        <taxon>Hymenoptera</taxon>
        <taxon>Apocrita</taxon>
        <taxon>Proctotrupomorpha</taxon>
        <taxon>Chalcidoidea</taxon>
        <taxon>Trichogrammatidae</taxon>
        <taxon>Trichogramma</taxon>
    </lineage>
</organism>
<reference evidence="2 3" key="1">
    <citation type="submission" date="2020-02" db="EMBL/GenBank/DDBJ databases">
        <authorList>
            <person name="Ferguson B K."/>
        </authorList>
    </citation>
    <scope>NUCLEOTIDE SEQUENCE [LARGE SCALE GENOMIC DNA]</scope>
</reference>
<keyword evidence="3" id="KW-1185">Reference proteome</keyword>
<dbReference type="Proteomes" id="UP000479190">
    <property type="component" value="Unassembled WGS sequence"/>
</dbReference>